<dbReference type="Gene3D" id="6.10.340.10">
    <property type="match status" value="1"/>
</dbReference>
<sequence>MSLMSVFKKWRSRLRQFSLKNRLFAPLYLSCLLLILFLIVQGCLNLLVENLHQQAFSWVTHSLLVEQKTEQLLSHALDQQTSIRGYLITKDKELLDNYDRANNAFHSSFKSLKTLTKGDQSQLEQLQVIKSIHTIWQDSFVQSVIAGTASKTYLPGKILFDPMRDVVKTMLQHEEKILSQRQQQLQQISQIKAALEVFNVFIASVGVSWNLWLLRKRVEIPLRHLTQVSQAWRAGKLEIRLGYTTSDEIGRLASVLDEMAAEIRQRQEYSQMRNQQLEDLISALSHDLRTPLLATRNTLRPMLNGAFGSVDETWREILEEYRQSNEQLLKLVDNLLDVSRYEAGGGQHLNWEPLDWAKICSQAVELICQIHARQLTPTIYIAASLPTVYGDQLEIQRVVQNLLDNAARVSPPDQEITIKVSLLGGDRIKVSVRDRGPGVPPHEKDKLFHRFIQGRGRRGGAGLGLYLCRQIVVAHRGTIEVDSQLGEGSTFWFTLPVSLTFDGEAGVGTGGFGNPPVQKSGVGGV</sequence>
<keyword evidence="5" id="KW-0808">Transferase</keyword>
<dbReference type="STRING" id="251229.Chro_2220"/>
<feature type="domain" description="HAMP" evidence="9">
    <location>
        <begin position="216"/>
        <end position="268"/>
    </location>
</feature>
<evidence type="ECO:0000256" key="6">
    <source>
        <dbReference type="ARBA" id="ARBA00022777"/>
    </source>
</evidence>
<dbReference type="Pfam" id="PF05227">
    <property type="entry name" value="CHASE3"/>
    <property type="match status" value="1"/>
</dbReference>
<dbReference type="PANTHER" id="PTHR43047:SF72">
    <property type="entry name" value="OSMOSENSING HISTIDINE PROTEIN KINASE SLN1"/>
    <property type="match status" value="1"/>
</dbReference>
<evidence type="ECO:0000256" key="1">
    <source>
        <dbReference type="ARBA" id="ARBA00000085"/>
    </source>
</evidence>
<evidence type="ECO:0000256" key="2">
    <source>
        <dbReference type="ARBA" id="ARBA00004370"/>
    </source>
</evidence>
<evidence type="ECO:0000256" key="7">
    <source>
        <dbReference type="ARBA" id="ARBA00023012"/>
    </source>
</evidence>
<dbReference type="PRINTS" id="PR00344">
    <property type="entry name" value="BCTRLSENSOR"/>
</dbReference>
<organism evidence="10 11">
    <name type="scientific">Chroococcidiopsis thermalis (strain PCC 7203)</name>
    <dbReference type="NCBI Taxonomy" id="251229"/>
    <lineage>
        <taxon>Bacteria</taxon>
        <taxon>Bacillati</taxon>
        <taxon>Cyanobacteriota</taxon>
        <taxon>Cyanophyceae</taxon>
        <taxon>Chroococcidiopsidales</taxon>
        <taxon>Chroococcidiopsidaceae</taxon>
        <taxon>Chroococcidiopsis</taxon>
    </lineage>
</organism>
<dbReference type="SMART" id="SM00388">
    <property type="entry name" value="HisKA"/>
    <property type="match status" value="1"/>
</dbReference>
<dbReference type="Pfam" id="PF00672">
    <property type="entry name" value="HAMP"/>
    <property type="match status" value="1"/>
</dbReference>
<protein>
    <recommendedName>
        <fullName evidence="3">histidine kinase</fullName>
        <ecNumber evidence="3">2.7.13.3</ecNumber>
    </recommendedName>
</protein>
<dbReference type="CDD" id="cd19410">
    <property type="entry name" value="HK9-like_sensor"/>
    <property type="match status" value="1"/>
</dbReference>
<dbReference type="SUPFAM" id="SSF158472">
    <property type="entry name" value="HAMP domain-like"/>
    <property type="match status" value="1"/>
</dbReference>
<evidence type="ECO:0000313" key="11">
    <source>
        <dbReference type="Proteomes" id="UP000010384"/>
    </source>
</evidence>
<evidence type="ECO:0000313" key="10">
    <source>
        <dbReference type="EMBL" id="AFY87718.1"/>
    </source>
</evidence>
<dbReference type="PROSITE" id="PS50885">
    <property type="entry name" value="HAMP"/>
    <property type="match status" value="1"/>
</dbReference>
<dbReference type="EMBL" id="CP003597">
    <property type="protein sequence ID" value="AFY87718.1"/>
    <property type="molecule type" value="Genomic_DNA"/>
</dbReference>
<dbReference type="InterPro" id="IPR004358">
    <property type="entry name" value="Sig_transdc_His_kin-like_C"/>
</dbReference>
<dbReference type="PANTHER" id="PTHR43047">
    <property type="entry name" value="TWO-COMPONENT HISTIDINE PROTEIN KINASE"/>
    <property type="match status" value="1"/>
</dbReference>
<evidence type="ECO:0000256" key="5">
    <source>
        <dbReference type="ARBA" id="ARBA00022679"/>
    </source>
</evidence>
<dbReference type="CDD" id="cd00082">
    <property type="entry name" value="HisKA"/>
    <property type="match status" value="1"/>
</dbReference>
<dbReference type="Pfam" id="PF02518">
    <property type="entry name" value="HATPase_c"/>
    <property type="match status" value="1"/>
</dbReference>
<accession>K9TZA5</accession>
<comment type="subcellular location">
    <subcellularLocation>
        <location evidence="2">Membrane</location>
    </subcellularLocation>
</comment>
<dbReference type="InterPro" id="IPR005467">
    <property type="entry name" value="His_kinase_dom"/>
</dbReference>
<dbReference type="GO" id="GO:0000155">
    <property type="term" value="F:phosphorelay sensor kinase activity"/>
    <property type="evidence" value="ECO:0007669"/>
    <property type="project" value="InterPro"/>
</dbReference>
<dbReference type="eggNOG" id="COG5278">
    <property type="taxonomic scope" value="Bacteria"/>
</dbReference>
<dbReference type="AlphaFoldDB" id="K9TZA5"/>
<dbReference type="InterPro" id="IPR007891">
    <property type="entry name" value="CHASE3"/>
</dbReference>
<dbReference type="InterPro" id="IPR003594">
    <property type="entry name" value="HATPase_dom"/>
</dbReference>
<dbReference type="Proteomes" id="UP000010384">
    <property type="component" value="Chromosome"/>
</dbReference>
<evidence type="ECO:0000259" key="9">
    <source>
        <dbReference type="PROSITE" id="PS50885"/>
    </source>
</evidence>
<keyword evidence="7" id="KW-0902">Two-component regulatory system</keyword>
<dbReference type="InterPro" id="IPR036097">
    <property type="entry name" value="HisK_dim/P_sf"/>
</dbReference>
<dbReference type="PROSITE" id="PS50109">
    <property type="entry name" value="HIS_KIN"/>
    <property type="match status" value="1"/>
</dbReference>
<dbReference type="Gene3D" id="1.10.287.130">
    <property type="match status" value="1"/>
</dbReference>
<feature type="domain" description="Histidine kinase" evidence="8">
    <location>
        <begin position="283"/>
        <end position="499"/>
    </location>
</feature>
<reference evidence="10 11" key="1">
    <citation type="submission" date="2012-06" db="EMBL/GenBank/DDBJ databases">
        <title>Finished chromosome of genome of Chroococcidiopsis thermalis PCC 7203.</title>
        <authorList>
            <consortium name="US DOE Joint Genome Institute"/>
            <person name="Gugger M."/>
            <person name="Coursin T."/>
            <person name="Rippka R."/>
            <person name="Tandeau De Marsac N."/>
            <person name="Huntemann M."/>
            <person name="Wei C.-L."/>
            <person name="Han J."/>
            <person name="Detter J.C."/>
            <person name="Han C."/>
            <person name="Tapia R."/>
            <person name="Davenport K."/>
            <person name="Daligault H."/>
            <person name="Erkkila T."/>
            <person name="Gu W."/>
            <person name="Munk A.C.C."/>
            <person name="Teshima H."/>
            <person name="Xu Y."/>
            <person name="Chain P."/>
            <person name="Chen A."/>
            <person name="Krypides N."/>
            <person name="Mavromatis K."/>
            <person name="Markowitz V."/>
            <person name="Szeto E."/>
            <person name="Ivanova N."/>
            <person name="Mikhailova N."/>
            <person name="Ovchinnikova G."/>
            <person name="Pagani I."/>
            <person name="Pati A."/>
            <person name="Goodwin L."/>
            <person name="Peters L."/>
            <person name="Pitluck S."/>
            <person name="Woyke T."/>
            <person name="Kerfeld C."/>
        </authorList>
    </citation>
    <scope>NUCLEOTIDE SEQUENCE [LARGE SCALE GENOMIC DNA]</scope>
    <source>
        <strain evidence="10 11">PCC 7203</strain>
    </source>
</reference>
<dbReference type="InterPro" id="IPR003661">
    <property type="entry name" value="HisK_dim/P_dom"/>
</dbReference>
<dbReference type="CDD" id="cd06225">
    <property type="entry name" value="HAMP"/>
    <property type="match status" value="1"/>
</dbReference>
<dbReference type="InterPro" id="IPR003660">
    <property type="entry name" value="HAMP_dom"/>
</dbReference>
<dbReference type="GO" id="GO:0005886">
    <property type="term" value="C:plasma membrane"/>
    <property type="evidence" value="ECO:0007669"/>
    <property type="project" value="TreeGrafter"/>
</dbReference>
<keyword evidence="11" id="KW-1185">Reference proteome</keyword>
<dbReference type="SUPFAM" id="SSF55874">
    <property type="entry name" value="ATPase domain of HSP90 chaperone/DNA topoisomerase II/histidine kinase"/>
    <property type="match status" value="1"/>
</dbReference>
<evidence type="ECO:0000256" key="4">
    <source>
        <dbReference type="ARBA" id="ARBA00022553"/>
    </source>
</evidence>
<dbReference type="Gene3D" id="3.30.565.10">
    <property type="entry name" value="Histidine kinase-like ATPase, C-terminal domain"/>
    <property type="match status" value="1"/>
</dbReference>
<proteinExistence type="predicted"/>
<dbReference type="HOGENOM" id="CLU_548311_0_0_3"/>
<dbReference type="InParanoid" id="K9TZA5"/>
<keyword evidence="6 10" id="KW-0418">Kinase</keyword>
<dbReference type="EC" id="2.7.13.3" evidence="3"/>
<dbReference type="SMART" id="SM00387">
    <property type="entry name" value="HATPase_c"/>
    <property type="match status" value="1"/>
</dbReference>
<evidence type="ECO:0000256" key="3">
    <source>
        <dbReference type="ARBA" id="ARBA00012438"/>
    </source>
</evidence>
<dbReference type="KEGG" id="cthe:Chro_2220"/>
<comment type="catalytic activity">
    <reaction evidence="1">
        <text>ATP + protein L-histidine = ADP + protein N-phospho-L-histidine.</text>
        <dbReference type="EC" id="2.7.13.3"/>
    </reaction>
</comment>
<dbReference type="GO" id="GO:0009927">
    <property type="term" value="F:histidine phosphotransfer kinase activity"/>
    <property type="evidence" value="ECO:0007669"/>
    <property type="project" value="TreeGrafter"/>
</dbReference>
<name>K9TZA5_CHRTP</name>
<dbReference type="InterPro" id="IPR036890">
    <property type="entry name" value="HATPase_C_sf"/>
</dbReference>
<keyword evidence="4" id="KW-0597">Phosphoprotein</keyword>
<dbReference type="SMART" id="SM00304">
    <property type="entry name" value="HAMP"/>
    <property type="match status" value="1"/>
</dbReference>
<dbReference type="Pfam" id="PF00512">
    <property type="entry name" value="HisKA"/>
    <property type="match status" value="1"/>
</dbReference>
<dbReference type="SUPFAM" id="SSF47384">
    <property type="entry name" value="Homodimeric domain of signal transducing histidine kinase"/>
    <property type="match status" value="1"/>
</dbReference>
<evidence type="ECO:0000259" key="8">
    <source>
        <dbReference type="PROSITE" id="PS50109"/>
    </source>
</evidence>
<gene>
    <name evidence="10" type="ORF">Chro_2220</name>
</gene>
<dbReference type="eggNOG" id="COG2205">
    <property type="taxonomic scope" value="Bacteria"/>
</dbReference>